<comment type="cofactor">
    <cofactor evidence="8">
        <name>heme</name>
        <dbReference type="ChEBI" id="CHEBI:30413"/>
    </cofactor>
    <text evidence="8">Binds 2 heme groups.</text>
</comment>
<dbReference type="OrthoDB" id="9805202at2"/>
<dbReference type="GO" id="GO:0009055">
    <property type="term" value="F:electron transfer activity"/>
    <property type="evidence" value="ECO:0007669"/>
    <property type="project" value="InterPro"/>
</dbReference>
<feature type="binding site" description="covalent" evidence="8">
    <location>
        <position position="86"/>
    </location>
    <ligand>
        <name>heme c</name>
        <dbReference type="ChEBI" id="CHEBI:61717"/>
        <label>1</label>
    </ligand>
</feature>
<feature type="binding site" description="covalent" evidence="8">
    <location>
        <position position="240"/>
    </location>
    <ligand>
        <name>heme c</name>
        <dbReference type="ChEBI" id="CHEBI:61717"/>
        <label>2</label>
    </ligand>
</feature>
<reference evidence="12 13" key="1">
    <citation type="submission" date="2019-02" db="EMBL/GenBank/DDBJ databases">
        <title>Bacterial novel species isolated from soil.</title>
        <authorList>
            <person name="Jung H.-Y."/>
        </authorList>
    </citation>
    <scope>NUCLEOTIDE SEQUENCE [LARGE SCALE GENOMIC DNA]</scope>
    <source>
        <strain evidence="12 13">1-3-3-3</strain>
    </source>
</reference>
<dbReference type="Proteomes" id="UP000294155">
    <property type="component" value="Unassembled WGS sequence"/>
</dbReference>
<organism evidence="12 13">
    <name type="scientific">Hymenobacter persicinus</name>
    <dbReference type="NCBI Taxonomy" id="2025506"/>
    <lineage>
        <taxon>Bacteria</taxon>
        <taxon>Pseudomonadati</taxon>
        <taxon>Bacteroidota</taxon>
        <taxon>Cytophagia</taxon>
        <taxon>Cytophagales</taxon>
        <taxon>Hymenobacteraceae</taxon>
        <taxon>Hymenobacter</taxon>
    </lineage>
</organism>
<dbReference type="PANTHER" id="PTHR30600">
    <property type="entry name" value="CYTOCHROME C PEROXIDASE-RELATED"/>
    <property type="match status" value="1"/>
</dbReference>
<dbReference type="Pfam" id="PF03150">
    <property type="entry name" value="CCP_MauG"/>
    <property type="match status" value="1"/>
</dbReference>
<comment type="PTM">
    <text evidence="8">Binds 2 heme groups per subunit.</text>
</comment>
<dbReference type="GO" id="GO:0004130">
    <property type="term" value="F:cytochrome-c peroxidase activity"/>
    <property type="evidence" value="ECO:0007669"/>
    <property type="project" value="TreeGrafter"/>
</dbReference>
<accession>A0A4Q5LD22</accession>
<keyword evidence="3 9" id="KW-0479">Metal-binding</keyword>
<keyword evidence="7 9" id="KW-0408">Iron</keyword>
<keyword evidence="4 10" id="KW-0732">Signal</keyword>
<protein>
    <submittedName>
        <fullName evidence="12">Cytochrome-c peroxidase</fullName>
    </submittedName>
</protein>
<dbReference type="InterPro" id="IPR036909">
    <property type="entry name" value="Cyt_c-like_dom_sf"/>
</dbReference>
<keyword evidence="12" id="KW-0575">Peroxidase</keyword>
<dbReference type="GO" id="GO:0046872">
    <property type="term" value="F:metal ion binding"/>
    <property type="evidence" value="ECO:0007669"/>
    <property type="project" value="UniProtKB-KW"/>
</dbReference>
<keyword evidence="5" id="KW-0574">Periplasm</keyword>
<evidence type="ECO:0000256" key="7">
    <source>
        <dbReference type="ARBA" id="ARBA00023004"/>
    </source>
</evidence>
<name>A0A4Q5LD22_9BACT</name>
<evidence type="ECO:0000256" key="1">
    <source>
        <dbReference type="ARBA" id="ARBA00004418"/>
    </source>
</evidence>
<keyword evidence="2 8" id="KW-0349">Heme</keyword>
<evidence type="ECO:0000259" key="11">
    <source>
        <dbReference type="PROSITE" id="PS51007"/>
    </source>
</evidence>
<evidence type="ECO:0000313" key="12">
    <source>
        <dbReference type="EMBL" id="RYU79395.1"/>
    </source>
</evidence>
<feature type="binding site" description="axial binding residue" evidence="9">
    <location>
        <position position="244"/>
    </location>
    <ligand>
        <name>heme c</name>
        <dbReference type="ChEBI" id="CHEBI:61717"/>
        <label>2</label>
    </ligand>
    <ligandPart>
        <name>Fe</name>
        <dbReference type="ChEBI" id="CHEBI:18248"/>
    </ligandPart>
</feature>
<dbReference type="InterPro" id="IPR051395">
    <property type="entry name" value="Cytochrome_c_Peroxidase/MauG"/>
</dbReference>
<keyword evidence="13" id="KW-1185">Reference proteome</keyword>
<feature type="binding site" description="axial binding residue" evidence="9">
    <location>
        <position position="90"/>
    </location>
    <ligand>
        <name>heme c</name>
        <dbReference type="ChEBI" id="CHEBI:61717"/>
        <label>1</label>
    </ligand>
    <ligandPart>
        <name>Fe</name>
        <dbReference type="ChEBI" id="CHEBI:18248"/>
    </ligandPart>
</feature>
<feature type="domain" description="Cytochrome c" evidence="11">
    <location>
        <begin position="216"/>
        <end position="366"/>
    </location>
</feature>
<evidence type="ECO:0000256" key="2">
    <source>
        <dbReference type="ARBA" id="ARBA00022617"/>
    </source>
</evidence>
<evidence type="ECO:0000256" key="4">
    <source>
        <dbReference type="ARBA" id="ARBA00022729"/>
    </source>
</evidence>
<proteinExistence type="predicted"/>
<gene>
    <name evidence="12" type="ORF">EWM57_10595</name>
</gene>
<keyword evidence="6" id="KW-0560">Oxidoreductase</keyword>
<feature type="chain" id="PRO_5020804306" evidence="10">
    <location>
        <begin position="19"/>
        <end position="380"/>
    </location>
</feature>
<feature type="binding site" description="covalent" evidence="8">
    <location>
        <position position="89"/>
    </location>
    <ligand>
        <name>heme c</name>
        <dbReference type="ChEBI" id="CHEBI:61717"/>
        <label>1</label>
    </ligand>
</feature>
<dbReference type="PIRSF" id="PIRSF000294">
    <property type="entry name" value="Cytochrome-c_peroxidase"/>
    <property type="match status" value="1"/>
</dbReference>
<dbReference type="GO" id="GO:0020037">
    <property type="term" value="F:heme binding"/>
    <property type="evidence" value="ECO:0007669"/>
    <property type="project" value="InterPro"/>
</dbReference>
<dbReference type="InterPro" id="IPR026259">
    <property type="entry name" value="MauG/Cytc_peroxidase"/>
</dbReference>
<dbReference type="EMBL" id="SEWE01000019">
    <property type="protein sequence ID" value="RYU79395.1"/>
    <property type="molecule type" value="Genomic_DNA"/>
</dbReference>
<evidence type="ECO:0000256" key="8">
    <source>
        <dbReference type="PIRSR" id="PIRSR000294-1"/>
    </source>
</evidence>
<sequence>MLTSTLLRSWFFTSVAAAALLLSACTSDPDVVEEDFVTTPYQLVPPTGFPQAVTIPADNQLTEEGVALGRMLFYETRLSRNNGMSCGSCHQQSKAFTDGKALAVGVDGATHTRHTMSLANMLWEPSLNWDGAATGLEAQARKPIENPVEMHQTLAEGVRKLQQTALYPPLFRKAFGSTTITETNVLKALAQFERTLISANSKYDRLKRKEISRLSADEEAGRQLYLTHPSPANNIVGANCFHCHNEGNLLFSSTDYTRGAAASFFNNGLDANPADAGRGGVTGLASDRGKFRAPTLRNIALTAPYMHDGRFQTLQQVLDHYSDHVQQSSPNIDINLLDASNTFNGTQLDLTATQKQQLIAFLHTLTDSTFIQDKRFSNPF</sequence>
<dbReference type="InterPro" id="IPR009056">
    <property type="entry name" value="Cyt_c-like_dom"/>
</dbReference>
<dbReference type="GO" id="GO:0042597">
    <property type="term" value="C:periplasmic space"/>
    <property type="evidence" value="ECO:0007669"/>
    <property type="project" value="UniProtKB-SubCell"/>
</dbReference>
<evidence type="ECO:0000256" key="5">
    <source>
        <dbReference type="ARBA" id="ARBA00022764"/>
    </source>
</evidence>
<dbReference type="Gene3D" id="1.10.760.10">
    <property type="entry name" value="Cytochrome c-like domain"/>
    <property type="match status" value="2"/>
</dbReference>
<comment type="caution">
    <text evidence="12">The sequence shown here is derived from an EMBL/GenBank/DDBJ whole genome shotgun (WGS) entry which is preliminary data.</text>
</comment>
<dbReference type="InterPro" id="IPR004852">
    <property type="entry name" value="Di-haem_cyt_c_peroxidsae"/>
</dbReference>
<evidence type="ECO:0000313" key="13">
    <source>
        <dbReference type="Proteomes" id="UP000294155"/>
    </source>
</evidence>
<evidence type="ECO:0000256" key="9">
    <source>
        <dbReference type="PIRSR" id="PIRSR000294-2"/>
    </source>
</evidence>
<dbReference type="PANTHER" id="PTHR30600:SF10">
    <property type="entry name" value="BLL6722 PROTEIN"/>
    <property type="match status" value="1"/>
</dbReference>
<evidence type="ECO:0000256" key="10">
    <source>
        <dbReference type="SAM" id="SignalP"/>
    </source>
</evidence>
<feature type="signal peptide" evidence="10">
    <location>
        <begin position="1"/>
        <end position="18"/>
    </location>
</feature>
<comment type="subcellular location">
    <subcellularLocation>
        <location evidence="1">Periplasm</location>
    </subcellularLocation>
</comment>
<dbReference type="RefSeq" id="WP_129921121.1">
    <property type="nucleotide sequence ID" value="NZ_SEWE01000019.1"/>
</dbReference>
<evidence type="ECO:0000256" key="3">
    <source>
        <dbReference type="ARBA" id="ARBA00022723"/>
    </source>
</evidence>
<dbReference type="SUPFAM" id="SSF46626">
    <property type="entry name" value="Cytochrome c"/>
    <property type="match status" value="2"/>
</dbReference>
<evidence type="ECO:0000256" key="6">
    <source>
        <dbReference type="ARBA" id="ARBA00023002"/>
    </source>
</evidence>
<dbReference type="PROSITE" id="PS51007">
    <property type="entry name" value="CYTC"/>
    <property type="match status" value="1"/>
</dbReference>
<feature type="binding site" description="covalent" evidence="8">
    <location>
        <position position="243"/>
    </location>
    <ligand>
        <name>heme c</name>
        <dbReference type="ChEBI" id="CHEBI:61717"/>
        <label>2</label>
    </ligand>
</feature>
<dbReference type="AlphaFoldDB" id="A0A4Q5LD22"/>